<dbReference type="RefSeq" id="WP_013470852.1">
    <property type="nucleotide sequence ID" value="NC_014814.1"/>
</dbReference>
<accession>E6TFX3</accession>
<dbReference type="PANTHER" id="PTHR14139">
    <property type="entry name" value="CALSYNTENIN"/>
    <property type="match status" value="1"/>
</dbReference>
<dbReference type="PANTHER" id="PTHR14139:SF2">
    <property type="entry name" value="CALSYNTENIN-1"/>
    <property type="match status" value="1"/>
</dbReference>
<reference evidence="1 2" key="1">
    <citation type="journal article" date="2011" name="Stand. Genomic Sci.">
        <title>Complete genome sequence of Mycobacterium sp. strain (Spyr1) and reclassification to Mycobacterium gilvum Spyr1.</title>
        <authorList>
            <person name="Kallimanis A."/>
            <person name="Karabika E."/>
            <person name="Mavromatis K."/>
            <person name="Lapidus A."/>
            <person name="Labutti K.M."/>
            <person name="Liolios K."/>
            <person name="Ivanova N."/>
            <person name="Goodwin L."/>
            <person name="Woyke T."/>
            <person name="Velentzas A.D."/>
            <person name="Perisynakis A."/>
            <person name="Ouzounis C.C."/>
            <person name="Kyrpides N.C."/>
            <person name="Koukkou A.I."/>
            <person name="Drainas C."/>
        </authorList>
    </citation>
    <scope>NUCLEOTIDE SEQUENCE [LARGE SCALE GENOMIC DNA]</scope>
    <source>
        <strain evidence="2">DSM 45189 / LMG 24558 / Spyr1</strain>
    </source>
</reference>
<protein>
    <submittedName>
        <fullName evidence="1">Uncharacterized protein</fullName>
    </submittedName>
</protein>
<dbReference type="KEGG" id="msp:Mspyr1_10810"/>
<evidence type="ECO:0000313" key="1">
    <source>
        <dbReference type="EMBL" id="ADT97766.1"/>
    </source>
</evidence>
<keyword evidence="2" id="KW-1185">Reference proteome</keyword>
<dbReference type="HOGENOM" id="CLU_227649_0_0_11"/>
<sequence length="2642" mass="261226">MSITDPTDGDVLSWGGLPQGVSTVGFDAESGTVTFTGAGSAAVYQQLLQSVRLTSTGAGLKSVSFSVTDVDGNPSVVPAGTVVTVVGLSVEVPPLVVVSPVATGVAGQPITISPIVVITDLDSDIESATVSITDPAEGDVLSWGEVPDGFQVSTGAGTVTFSGAASAAIYQQLLQSVTLTSTAAGLKSVSFSVTDVDGNPSVVPAGTVVTVVGLPVEVPPLVVVSPVATGVAGQPITVSPIVVITDLDSDIESATVTITDPAEGDVLSWGGLPQGVSTVGFDAESGTVTFTGAGSAAVYQQLLQSVTLTSTGAGLKSVSFSVTDVDGNPSVVPAGTVVTVVGLSVEVPPLVVVSPVATGVAGQPITVSPIVVITDLDSDIESATVSITDPAEGDVLSWGEVPDGFQVSTGAGTVTFSGAASAAIYQQLLQSVTLTSTAAGLKSVSFSVTDVDGNPSVVPAGTVVTVVGLPVEVPPLVVVSPVATGVAGQPITVSPIVVITDLDSDIESATVTITDPADGDVLSWDGLPQGVSTVGFDAESGSVTFTGAASAAIYQQLLQSVTLTSTGAGLKSVSFSVTDVDGNPSVVPAGTVVTVVGLPVEVPPLVVVSPVATGLAGQPITVSPIVVITDLDSDIESATVTITDPADGDVLSWGEVPDGFAVSVGVGSVTFSGAASAAAYQQILQSVTLTSASAGLKSVSFSVTDVDGNPSVVPAGTVVTVVGLPVEVPPLVVVTPVATGVAGQPITISPIVIITDVDSDIESATVTITDAADGDALSWGEVPDGFDVTTGAGSVTFSGAASAAAYQQILQSVRLTSASAGLKSVSFSVTDVDGNPSVVPAGTVVTVVGLPVEVPPLVVVTPVATGVAGQAITISPIVVITDVDSDIESATVTITDAADGDVLSWGEVPDGFDVTTGAGTVTFSGAASAAIYQQLLESVTLTSASAGLKSVLFAVTDVDGNPSVVPAGTVVTVVGLPVEVPPLIVVTPVATGVAGQPITISPIVIITDLDSDIESATVTIADPAEGDVLSWGEIPDDLGVSVGAGSVTFTGAASAQVYQQLLQSVRLTSTAAGLKSVSFSVTDVDGNPSVVSAGTVVTVVGLSVEVPPLVVVSPVATGVAGQPITVTPIVVITDLDSDIESATVTIVDPAEGDVLSWGGLPQGVSTVGFDAESGTVTFTGAASAQVYQQLLQSVMLTSTAAGLKSVSFSVTDVDGNPNVVPAGTVVTVVGLSVEVPPLVVVSPVATGVAGQPITVSPIVVITDLDSDIESATVTITDPADGDVLSWGEVPDGFGVSVGAGSVTFTGAASAAIYQQLLQSVTLTSTAAGLKSVSFSVTDVDGNPSVVQAATVVTVVGLPEVQIVPVVLVAAAAAGATGQPITVSPIVVITDLDSDIDAATVSITDAADGDVLSWGEVPEGFQVTTGAGTVTFTGAASAAIYQQLLQSVTLTSTGAGLKSVSFSVTDVDGNPSVVPAGTVVTVVGLSVEVPPLVVVSPVATGVAGQPITVSPIVVITDLDSDIESATVSITDPAEGDVLSWDGLPQGVSTVGFDAESGTVTFTGAASAQVYQQLLQSVTLTSTAAGLKSVSYSVTDVDGNPSVVQAATVVTVVGLPEVQIVPVVLVAAAAAGATGQPITVSPIVVITDLDSDIDAATVTITDAADGDVLSWGEVPEGFQVTTGAGTVTFTGAASAQVYQQLLQSVTLTSTGAGLKSVSFSVIDVDGNPSVVPAGTVVTVVGLSVEVPPLVVVSPVATGVAGQPITISPIVVITDLDSDIESATVSITDPAEGDVLSWGEVPDGFQVSTGAGTVTFSGAASAAIYQQLLQSVTLTSTAAGLKSVSFSVTDVDGNPSVVQAATVVTVVGLPEVQIVPVVLVAAAAAGTTGQPITVSPIVVITDLDSDIDAATVTVTDPAEGDVLSWGEVPDGFDVTPGAGTVTFTGAASAQVYQQLLQSVTLTSTAPGLKSVSFSVTDVDGNPSVVPAATVVTVVGLSAASPIVLTSVVSVSHTAGGTSTPVDSGIIVLDGDSSMMSGATVTISNPAEGDSLTWGALPDGVSAGYDSGVLTFDGDATVSQYQQLLRTVAFSTSTTALTSIRSISFTVSDSELNTSTPGTVAVAVVSLPVLATPVVVTSVANVTYTSGATETVLDPNLTLLDADSTNISRAVVSIVGGAADGEVLAFTPQAGVDGTYSGGVLTFEGTATLSAYQELLRSVTYSTSSGALATIKSVSFVVTDDDGKVSGPGLVAVTVVSAPVNVAPLVITSGVNLSYTAGSTAVNVDSGLGLLDLDSSMLKGATVKITGNFSVGDLLSFTAQQGISGSFDADTGTLTFTGDAPVADYQQLLRSVKIATGSAAPATIKTVSFTVTDTQNASSLPGSVAVAVLAAPVNLAPLVTTLLGPIYTAGNTAVAVNPLLTILDLDSSTMQGASVAITDNFATGDVLDFTAVAGIDGNYDSVTGVLTFTGDASTAAYQDLLRSVTFASGPSGSTEIKTITITATDAQGASSPNATALVTQTANSAPILTAPLGGGLLLLGAQVVSPGVVIVDDSSFLDQAVITITNVQSVDKLEFTAVGDITGIYENGVLTLSGEGTVAQYQAAMASVRFSKTGINLLGSRTITMVVRDFQGVYSNTTTGLLTLIL</sequence>
<gene>
    <name evidence="1" type="ordered locus">Mspyr1_10810</name>
</gene>
<organism evidence="1 2">
    <name type="scientific">Mycolicibacterium gilvum (strain DSM 45189 / LMG 24558 / Spyr1)</name>
    <name type="common">Mycobacterium gilvum</name>
    <dbReference type="NCBI Taxonomy" id="278137"/>
    <lineage>
        <taxon>Bacteria</taxon>
        <taxon>Bacillati</taxon>
        <taxon>Actinomycetota</taxon>
        <taxon>Actinomycetes</taxon>
        <taxon>Mycobacteriales</taxon>
        <taxon>Mycobacteriaceae</taxon>
        <taxon>Mycolicibacterium</taxon>
    </lineage>
</organism>
<evidence type="ECO:0000313" key="2">
    <source>
        <dbReference type="Proteomes" id="UP000008916"/>
    </source>
</evidence>
<name>E6TFX3_MYCSR</name>
<dbReference type="Proteomes" id="UP000008916">
    <property type="component" value="Chromosome"/>
</dbReference>
<dbReference type="EMBL" id="CP002385">
    <property type="protein sequence ID" value="ADT97766.1"/>
    <property type="molecule type" value="Genomic_DNA"/>
</dbReference>
<proteinExistence type="predicted"/>